<dbReference type="InterPro" id="IPR023753">
    <property type="entry name" value="FAD/NAD-binding_dom"/>
</dbReference>
<dbReference type="NCBIfam" id="TIGR01350">
    <property type="entry name" value="lipoamide_DH"/>
    <property type="match status" value="1"/>
</dbReference>
<dbReference type="RefSeq" id="XP_002740267.1">
    <property type="nucleotide sequence ID" value="XM_002740221.2"/>
</dbReference>
<dbReference type="SUPFAM" id="SSF55424">
    <property type="entry name" value="FAD/NAD-linked reductases, dimerisation (C-terminal) domain"/>
    <property type="match status" value="1"/>
</dbReference>
<feature type="domain" description="FAD/NAD(P)-binding" evidence="12">
    <location>
        <begin position="45"/>
        <end position="375"/>
    </location>
</feature>
<reference evidence="14" key="1">
    <citation type="submission" date="2025-08" db="UniProtKB">
        <authorList>
            <consortium name="RefSeq"/>
        </authorList>
    </citation>
    <scope>IDENTIFICATION</scope>
    <source>
        <tissue evidence="14">Testes</tissue>
    </source>
</reference>
<dbReference type="Gene3D" id="3.50.50.60">
    <property type="entry name" value="FAD/NAD(P)-binding domain"/>
    <property type="match status" value="2"/>
</dbReference>
<evidence type="ECO:0000256" key="4">
    <source>
        <dbReference type="ARBA" id="ARBA00022827"/>
    </source>
</evidence>
<dbReference type="PIRSF" id="PIRSF000350">
    <property type="entry name" value="Mercury_reductase_MerA"/>
    <property type="match status" value="1"/>
</dbReference>
<dbReference type="Gene3D" id="3.30.390.30">
    <property type="match status" value="1"/>
</dbReference>
<dbReference type="InterPro" id="IPR050151">
    <property type="entry name" value="Class-I_Pyr_Nuc-Dis_Oxidored"/>
</dbReference>
<comment type="miscellaneous">
    <text evidence="10">The active site is a redox-active disulfide bond.</text>
</comment>
<dbReference type="PANTHER" id="PTHR22912">
    <property type="entry name" value="DISULFIDE OXIDOREDUCTASE"/>
    <property type="match status" value="1"/>
</dbReference>
<feature type="domain" description="Pyridine nucleotide-disulphide oxidoreductase dimerisation" evidence="11">
    <location>
        <begin position="394"/>
        <end position="502"/>
    </location>
</feature>
<dbReference type="InterPro" id="IPR001100">
    <property type="entry name" value="Pyr_nuc-diS_OxRdtase"/>
</dbReference>
<evidence type="ECO:0000313" key="13">
    <source>
        <dbReference type="Proteomes" id="UP000694865"/>
    </source>
</evidence>
<comment type="cofactor">
    <cofactor evidence="10">
        <name>FAD</name>
        <dbReference type="ChEBI" id="CHEBI:57692"/>
    </cofactor>
    <text evidence="10">Binds 1 FAD per subunit.</text>
</comment>
<dbReference type="InterPro" id="IPR036188">
    <property type="entry name" value="FAD/NAD-bd_sf"/>
</dbReference>
<keyword evidence="6 10" id="KW-0520">NAD</keyword>
<dbReference type="SUPFAM" id="SSF51905">
    <property type="entry name" value="FAD/NAD(P)-binding domain"/>
    <property type="match status" value="1"/>
</dbReference>
<dbReference type="EC" id="1.8.1.4" evidence="2 10"/>
<keyword evidence="5 10" id="KW-0560">Oxidoreductase</keyword>
<comment type="similarity">
    <text evidence="1 10">Belongs to the class-I pyridine nucleotide-disulfide oxidoreductase family.</text>
</comment>
<dbReference type="Proteomes" id="UP000694865">
    <property type="component" value="Unplaced"/>
</dbReference>
<dbReference type="PANTHER" id="PTHR22912:SF151">
    <property type="entry name" value="DIHYDROLIPOYL DEHYDROGENASE, MITOCHONDRIAL"/>
    <property type="match status" value="1"/>
</dbReference>
<name>A0ABM0GYL1_SACKO</name>
<evidence type="ECO:0000256" key="1">
    <source>
        <dbReference type="ARBA" id="ARBA00007532"/>
    </source>
</evidence>
<dbReference type="InterPro" id="IPR016156">
    <property type="entry name" value="FAD/NAD-linked_Rdtase_dimer_sf"/>
</dbReference>
<evidence type="ECO:0000256" key="3">
    <source>
        <dbReference type="ARBA" id="ARBA00022630"/>
    </source>
</evidence>
<sequence length="514" mass="55203">MSLASWCRVSAHLARAHRRHFLKGHLPLIGIANSRCFSEAKSEVDLCVIGSGPGGYVAAIKAAQLGMKTVCVEKNATLGGTCLNVGCIPSKALLNNSHFYHLVHSGDFKNRGIETGDLKLNLDKMMEQKAGAVTALTGGIAHLFKQNKVTRLSGYGRITGPNEVAVFDTTQHHVKEVVKAKNILIATGSEVTPFPGIEIDETQIISSTGALSLEKVPEKMIVIGAGVIGVELGSVWSRLGSQVTAVEFLGHVGGLGIDMEISKNFKRILEKQKMKFKLNTKVTAASKTPDGKVKVSVESVKDSSKKDELECDVLLVCIGRRPYTETLGLEEIGIETDNRGRIPVNGRFQTSVPSIFAIGDCIQGPMLAHKAEDEGILCVEGIGGAPVHIDYNCVPSVIYTHPEVAWVGKTEEQLKEEGVQYNVGKFPFMANSRAKTNADTDGLVKILSDKTSDRMLGAFIIGSVAGEMINEAALAMEYGASCEDIARVCHAHPTCSEAFREANLAAWTGKAINF</sequence>
<evidence type="ECO:0000256" key="2">
    <source>
        <dbReference type="ARBA" id="ARBA00012608"/>
    </source>
</evidence>
<keyword evidence="13" id="KW-1185">Reference proteome</keyword>
<organism evidence="13 14">
    <name type="scientific">Saccoglossus kowalevskii</name>
    <name type="common">Acorn worm</name>
    <dbReference type="NCBI Taxonomy" id="10224"/>
    <lineage>
        <taxon>Eukaryota</taxon>
        <taxon>Metazoa</taxon>
        <taxon>Hemichordata</taxon>
        <taxon>Enteropneusta</taxon>
        <taxon>Harrimaniidae</taxon>
        <taxon>Saccoglossus</taxon>
    </lineage>
</organism>
<evidence type="ECO:0000256" key="9">
    <source>
        <dbReference type="ARBA" id="ARBA00049187"/>
    </source>
</evidence>
<dbReference type="PRINTS" id="PR00368">
    <property type="entry name" value="FADPNR"/>
</dbReference>
<proteinExistence type="inferred from homology"/>
<dbReference type="PROSITE" id="PS00076">
    <property type="entry name" value="PYRIDINE_REDOX_1"/>
    <property type="match status" value="1"/>
</dbReference>
<keyword evidence="8 10" id="KW-0676">Redox-active center</keyword>
<evidence type="ECO:0000256" key="10">
    <source>
        <dbReference type="RuleBase" id="RU003692"/>
    </source>
</evidence>
<dbReference type="InterPro" id="IPR006258">
    <property type="entry name" value="Lipoamide_DH"/>
</dbReference>
<dbReference type="GeneID" id="100375492"/>
<comment type="catalytic activity">
    <reaction evidence="9 10">
        <text>N(6)-[(R)-dihydrolipoyl]-L-lysyl-[protein] + NAD(+) = N(6)-[(R)-lipoyl]-L-lysyl-[protein] + NADH + H(+)</text>
        <dbReference type="Rhea" id="RHEA:15045"/>
        <dbReference type="Rhea" id="RHEA-COMP:10474"/>
        <dbReference type="Rhea" id="RHEA-COMP:10475"/>
        <dbReference type="ChEBI" id="CHEBI:15378"/>
        <dbReference type="ChEBI" id="CHEBI:57540"/>
        <dbReference type="ChEBI" id="CHEBI:57945"/>
        <dbReference type="ChEBI" id="CHEBI:83099"/>
        <dbReference type="ChEBI" id="CHEBI:83100"/>
        <dbReference type="EC" id="1.8.1.4"/>
    </reaction>
</comment>
<dbReference type="Pfam" id="PF02852">
    <property type="entry name" value="Pyr_redox_dim"/>
    <property type="match status" value="1"/>
</dbReference>
<accession>A0ABM0GYL1</accession>
<dbReference type="PRINTS" id="PR00411">
    <property type="entry name" value="PNDRDTASEI"/>
</dbReference>
<evidence type="ECO:0000256" key="8">
    <source>
        <dbReference type="ARBA" id="ARBA00023284"/>
    </source>
</evidence>
<evidence type="ECO:0000256" key="5">
    <source>
        <dbReference type="ARBA" id="ARBA00023002"/>
    </source>
</evidence>
<evidence type="ECO:0000256" key="7">
    <source>
        <dbReference type="ARBA" id="ARBA00023157"/>
    </source>
</evidence>
<evidence type="ECO:0000259" key="11">
    <source>
        <dbReference type="Pfam" id="PF02852"/>
    </source>
</evidence>
<dbReference type="InterPro" id="IPR012999">
    <property type="entry name" value="Pyr_OxRdtase_I_AS"/>
</dbReference>
<evidence type="ECO:0000259" key="12">
    <source>
        <dbReference type="Pfam" id="PF07992"/>
    </source>
</evidence>
<gene>
    <name evidence="14" type="primary">LOC100375492</name>
</gene>
<protein>
    <recommendedName>
        <fullName evidence="2 10">Dihydrolipoyl dehydrogenase</fullName>
        <ecNumber evidence="2 10">1.8.1.4</ecNumber>
    </recommendedName>
</protein>
<keyword evidence="3 10" id="KW-0285">Flavoprotein</keyword>
<keyword evidence="4 10" id="KW-0274">FAD</keyword>
<keyword evidence="7" id="KW-1015">Disulfide bond</keyword>
<dbReference type="Pfam" id="PF07992">
    <property type="entry name" value="Pyr_redox_2"/>
    <property type="match status" value="1"/>
</dbReference>
<evidence type="ECO:0000313" key="14">
    <source>
        <dbReference type="RefSeq" id="XP_002740267.1"/>
    </source>
</evidence>
<evidence type="ECO:0000256" key="6">
    <source>
        <dbReference type="ARBA" id="ARBA00023027"/>
    </source>
</evidence>
<dbReference type="InterPro" id="IPR004099">
    <property type="entry name" value="Pyr_nucl-diS_OxRdtase_dimer"/>
</dbReference>